<keyword evidence="2" id="KW-1185">Reference proteome</keyword>
<protein>
    <submittedName>
        <fullName evidence="1">DUF5701 family protein</fullName>
    </submittedName>
</protein>
<dbReference type="InterPro" id="IPR043755">
    <property type="entry name" value="DUF5701"/>
</dbReference>
<sequence length="214" mass="24379">MLTDPLAEYDRQAELMSQRISNSLLNYDIGRFWRHIEELRMRVSALAMSEEASGNIPVVILLKQKNFRYQELMGQLSHKGRNGYVEMTPKIPEDFRDIESLAIPNADLYVLWDVDTGMSNLNISPSDSMELLMKAKRTPLTMSEGLFCALAVPELLTDKHRFNCIQMPGSRIEDDQRVPSIWLSKGAPRLGWCWFGNIHTWLATASCKSRLGAS</sequence>
<dbReference type="EMBL" id="JAQZSM010000001">
    <property type="protein sequence ID" value="MDD7969723.1"/>
    <property type="molecule type" value="Genomic_DNA"/>
</dbReference>
<evidence type="ECO:0000313" key="2">
    <source>
        <dbReference type="Proteomes" id="UP001431784"/>
    </source>
</evidence>
<dbReference type="Proteomes" id="UP001431784">
    <property type="component" value="Unassembled WGS sequence"/>
</dbReference>
<organism evidence="1 2">
    <name type="scientific">Roseinatronobacter alkalisoli</name>
    <dbReference type="NCBI Taxonomy" id="3028235"/>
    <lineage>
        <taxon>Bacteria</taxon>
        <taxon>Pseudomonadati</taxon>
        <taxon>Pseudomonadota</taxon>
        <taxon>Alphaproteobacteria</taxon>
        <taxon>Rhodobacterales</taxon>
        <taxon>Paracoccaceae</taxon>
        <taxon>Roseinatronobacter</taxon>
    </lineage>
</organism>
<name>A0ABT5T6Z0_9RHOB</name>
<accession>A0ABT5T6Z0</accession>
<dbReference type="Pfam" id="PF18959">
    <property type="entry name" value="DUF5701"/>
    <property type="match status" value="1"/>
</dbReference>
<evidence type="ECO:0000313" key="1">
    <source>
        <dbReference type="EMBL" id="MDD7969723.1"/>
    </source>
</evidence>
<proteinExistence type="predicted"/>
<gene>
    <name evidence="1" type="ORF">PUT78_01310</name>
</gene>
<dbReference type="RefSeq" id="WP_274350208.1">
    <property type="nucleotide sequence ID" value="NZ_JAQZSM010000001.1"/>
</dbReference>
<comment type="caution">
    <text evidence="1">The sequence shown here is derived from an EMBL/GenBank/DDBJ whole genome shotgun (WGS) entry which is preliminary data.</text>
</comment>
<reference evidence="1" key="1">
    <citation type="submission" date="2023-02" db="EMBL/GenBank/DDBJ databases">
        <title>Description of Roseinatronobacter alkalisoli sp. nov., an alkaliphilic bacerium isolated from soda soil.</title>
        <authorList>
            <person name="Wei W."/>
        </authorList>
    </citation>
    <scope>NUCLEOTIDE SEQUENCE</scope>
    <source>
        <strain evidence="1">HJB301</strain>
    </source>
</reference>